<evidence type="ECO:0000256" key="1">
    <source>
        <dbReference type="ARBA" id="ARBA00001286"/>
    </source>
</evidence>
<dbReference type="SUPFAM" id="SSF46689">
    <property type="entry name" value="Homeodomain-like"/>
    <property type="match status" value="1"/>
</dbReference>
<dbReference type="EMBL" id="NAAD01000015">
    <property type="protein sequence ID" value="ORJ58574.1"/>
    <property type="molecule type" value="Genomic_DNA"/>
</dbReference>
<evidence type="ECO:0000256" key="5">
    <source>
        <dbReference type="ARBA" id="ARBA00022679"/>
    </source>
</evidence>
<dbReference type="Pfam" id="PF02870">
    <property type="entry name" value="Methyltransf_1N"/>
    <property type="match status" value="1"/>
</dbReference>
<dbReference type="CDD" id="cd06445">
    <property type="entry name" value="ATase"/>
    <property type="match status" value="1"/>
</dbReference>
<dbReference type="InterPro" id="IPR036388">
    <property type="entry name" value="WH-like_DNA-bd_sf"/>
</dbReference>
<keyword evidence="9" id="KW-0234">DNA repair</keyword>
<evidence type="ECO:0000256" key="10">
    <source>
        <dbReference type="ARBA" id="ARBA00049348"/>
    </source>
</evidence>
<dbReference type="GO" id="GO:0003700">
    <property type="term" value="F:DNA-binding transcription factor activity"/>
    <property type="evidence" value="ECO:0007669"/>
    <property type="project" value="InterPro"/>
</dbReference>
<dbReference type="Pfam" id="PF01035">
    <property type="entry name" value="DNA_binding_1"/>
    <property type="match status" value="1"/>
</dbReference>
<evidence type="ECO:0000256" key="3">
    <source>
        <dbReference type="ARBA" id="ARBA00011918"/>
    </source>
</evidence>
<dbReference type="InterPro" id="IPR036631">
    <property type="entry name" value="MGMT_N_sf"/>
</dbReference>
<comment type="similarity">
    <text evidence="2">Belongs to the MGMT family.</text>
</comment>
<feature type="domain" description="HTH araC/xylS-type" evidence="11">
    <location>
        <begin position="10"/>
        <end position="107"/>
    </location>
</feature>
<dbReference type="InterPro" id="IPR014048">
    <property type="entry name" value="MethylDNA_cys_MeTrfase_DNA-bd"/>
</dbReference>
<sequence length="281" mass="31385">MDHPDYQHIAQAIRFLEDHVSEQPSLETVAAHIGFSPFHFQRLFKSWAGVSPKRFLQYLTVEHAKQMLRASESVLETAFEVGLSGPGRLHDLFVSVEAVTPGEYKSFGRDLQLFYGFHSTPFGDCLLAASTRGICALSFVEDGRRQAIEELRSEWRQSELAEDTERTGLLVDRIFATPDREQDEPLRLLLKGTNFQLKVWEALLKIPEGRVVTYGALAEAIGHPGAQRAVGTAVGHNPIACLIPCHRVLRTDGGIGGYRWGITRKRAILAREAANNLRIPD</sequence>
<dbReference type="SUPFAM" id="SSF53155">
    <property type="entry name" value="Methylated DNA-protein cysteine methyltransferase domain"/>
    <property type="match status" value="1"/>
</dbReference>
<accession>A0A1X0Y0F1</accession>
<evidence type="ECO:0000256" key="9">
    <source>
        <dbReference type="ARBA" id="ARBA00023204"/>
    </source>
</evidence>
<comment type="catalytic activity">
    <reaction evidence="1">
        <text>a 4-O-methyl-thymidine in DNA + L-cysteinyl-[protein] = a thymidine in DNA + S-methyl-L-cysteinyl-[protein]</text>
        <dbReference type="Rhea" id="RHEA:53428"/>
        <dbReference type="Rhea" id="RHEA-COMP:10131"/>
        <dbReference type="Rhea" id="RHEA-COMP:10132"/>
        <dbReference type="Rhea" id="RHEA-COMP:13555"/>
        <dbReference type="Rhea" id="RHEA-COMP:13556"/>
        <dbReference type="ChEBI" id="CHEBI:29950"/>
        <dbReference type="ChEBI" id="CHEBI:82612"/>
        <dbReference type="ChEBI" id="CHEBI:137386"/>
        <dbReference type="ChEBI" id="CHEBI:137387"/>
        <dbReference type="EC" id="2.1.1.63"/>
    </reaction>
</comment>
<dbReference type="AlphaFoldDB" id="A0A1X0Y0F1"/>
<dbReference type="PANTHER" id="PTHR10815">
    <property type="entry name" value="METHYLATED-DNA--PROTEIN-CYSTEINE METHYLTRANSFERASE"/>
    <property type="match status" value="1"/>
</dbReference>
<dbReference type="Pfam" id="PF12833">
    <property type="entry name" value="HTH_18"/>
    <property type="match status" value="1"/>
</dbReference>
<evidence type="ECO:0000313" key="13">
    <source>
        <dbReference type="Proteomes" id="UP000193136"/>
    </source>
</evidence>
<dbReference type="PROSITE" id="PS00374">
    <property type="entry name" value="MGMT"/>
    <property type="match status" value="1"/>
</dbReference>
<keyword evidence="13" id="KW-1185">Reference proteome</keyword>
<keyword evidence="8" id="KW-0804">Transcription</keyword>
<dbReference type="EC" id="2.1.1.63" evidence="3"/>
<dbReference type="RefSeq" id="WP_085011055.1">
    <property type="nucleotide sequence ID" value="NZ_NAAD01000015.1"/>
</dbReference>
<dbReference type="GO" id="GO:0006281">
    <property type="term" value="P:DNA repair"/>
    <property type="evidence" value="ECO:0007669"/>
    <property type="project" value="UniProtKB-KW"/>
</dbReference>
<dbReference type="PROSITE" id="PS01124">
    <property type="entry name" value="HTH_ARAC_FAMILY_2"/>
    <property type="match status" value="1"/>
</dbReference>
<keyword evidence="4 12" id="KW-0489">Methyltransferase</keyword>
<evidence type="ECO:0000256" key="6">
    <source>
        <dbReference type="ARBA" id="ARBA00022763"/>
    </source>
</evidence>
<evidence type="ECO:0000256" key="7">
    <source>
        <dbReference type="ARBA" id="ARBA00023015"/>
    </source>
</evidence>
<dbReference type="InterPro" id="IPR018060">
    <property type="entry name" value="HTH_AraC"/>
</dbReference>
<dbReference type="Gene3D" id="1.10.10.60">
    <property type="entry name" value="Homeodomain-like"/>
    <property type="match status" value="1"/>
</dbReference>
<dbReference type="OrthoDB" id="9802228at2"/>
<dbReference type="GO" id="GO:0003908">
    <property type="term" value="F:methylated-DNA-[protein]-cysteine S-methyltransferase activity"/>
    <property type="evidence" value="ECO:0007669"/>
    <property type="project" value="UniProtKB-EC"/>
</dbReference>
<evidence type="ECO:0000256" key="4">
    <source>
        <dbReference type="ARBA" id="ARBA00022603"/>
    </source>
</evidence>
<proteinExistence type="inferred from homology"/>
<dbReference type="STRING" id="1969733.B5V00_12050"/>
<gene>
    <name evidence="12" type="ORF">B5V00_12050</name>
</gene>
<dbReference type="Gene3D" id="3.30.160.70">
    <property type="entry name" value="Methylated DNA-protein cysteine methyltransferase domain"/>
    <property type="match status" value="1"/>
</dbReference>
<organism evidence="12 13">
    <name type="scientific">Geothermobacter hydrogeniphilus</name>
    <dbReference type="NCBI Taxonomy" id="1969733"/>
    <lineage>
        <taxon>Bacteria</taxon>
        <taxon>Pseudomonadati</taxon>
        <taxon>Thermodesulfobacteriota</taxon>
        <taxon>Desulfuromonadia</taxon>
        <taxon>Desulfuromonadales</taxon>
        <taxon>Geothermobacteraceae</taxon>
        <taxon>Geothermobacter</taxon>
    </lineage>
</organism>
<dbReference type="FunFam" id="1.10.10.10:FF:000214">
    <property type="entry name" value="Methylated-DNA--protein-cysteine methyltransferase"/>
    <property type="match status" value="1"/>
</dbReference>
<dbReference type="GO" id="GO:0032259">
    <property type="term" value="P:methylation"/>
    <property type="evidence" value="ECO:0007669"/>
    <property type="project" value="UniProtKB-KW"/>
</dbReference>
<evidence type="ECO:0000259" key="11">
    <source>
        <dbReference type="PROSITE" id="PS01124"/>
    </source>
</evidence>
<evidence type="ECO:0000256" key="8">
    <source>
        <dbReference type="ARBA" id="ARBA00023163"/>
    </source>
</evidence>
<comment type="caution">
    <text evidence="12">The sequence shown here is derived from an EMBL/GenBank/DDBJ whole genome shotgun (WGS) entry which is preliminary data.</text>
</comment>
<dbReference type="GO" id="GO:0043565">
    <property type="term" value="F:sequence-specific DNA binding"/>
    <property type="evidence" value="ECO:0007669"/>
    <property type="project" value="InterPro"/>
</dbReference>
<dbReference type="SMART" id="SM00342">
    <property type="entry name" value="HTH_ARAC"/>
    <property type="match status" value="1"/>
</dbReference>
<keyword evidence="7" id="KW-0805">Transcription regulation</keyword>
<dbReference type="Proteomes" id="UP000193136">
    <property type="component" value="Unassembled WGS sequence"/>
</dbReference>
<keyword evidence="6" id="KW-0227">DNA damage</keyword>
<dbReference type="InterPro" id="IPR001497">
    <property type="entry name" value="MethylDNA_cys_MeTrfase_AS"/>
</dbReference>
<dbReference type="NCBIfam" id="TIGR00589">
    <property type="entry name" value="ogt"/>
    <property type="match status" value="1"/>
</dbReference>
<dbReference type="InterPro" id="IPR009057">
    <property type="entry name" value="Homeodomain-like_sf"/>
</dbReference>
<comment type="catalytic activity">
    <reaction evidence="10">
        <text>a 6-O-methyl-2'-deoxyguanosine in DNA + L-cysteinyl-[protein] = S-methyl-L-cysteinyl-[protein] + a 2'-deoxyguanosine in DNA</text>
        <dbReference type="Rhea" id="RHEA:24000"/>
        <dbReference type="Rhea" id="RHEA-COMP:10131"/>
        <dbReference type="Rhea" id="RHEA-COMP:10132"/>
        <dbReference type="Rhea" id="RHEA-COMP:11367"/>
        <dbReference type="Rhea" id="RHEA-COMP:11368"/>
        <dbReference type="ChEBI" id="CHEBI:29950"/>
        <dbReference type="ChEBI" id="CHEBI:82612"/>
        <dbReference type="ChEBI" id="CHEBI:85445"/>
        <dbReference type="ChEBI" id="CHEBI:85448"/>
        <dbReference type="EC" id="2.1.1.63"/>
    </reaction>
</comment>
<dbReference type="PANTHER" id="PTHR10815:SF13">
    <property type="entry name" value="METHYLATED-DNA--PROTEIN-CYSTEINE METHYLTRANSFERASE"/>
    <property type="match status" value="1"/>
</dbReference>
<dbReference type="InterPro" id="IPR036217">
    <property type="entry name" value="MethylDNA_cys_MeTrfase_DNAb"/>
</dbReference>
<keyword evidence="5 12" id="KW-0808">Transferase</keyword>
<dbReference type="SUPFAM" id="SSF46767">
    <property type="entry name" value="Methylated DNA-protein cysteine methyltransferase, C-terminal domain"/>
    <property type="match status" value="1"/>
</dbReference>
<protein>
    <recommendedName>
        <fullName evidence="3">methylated-DNA--[protein]-cysteine S-methyltransferase</fullName>
        <ecNumber evidence="3">2.1.1.63</ecNumber>
    </recommendedName>
</protein>
<dbReference type="InterPro" id="IPR008332">
    <property type="entry name" value="MethylG_MeTrfase_N"/>
</dbReference>
<evidence type="ECO:0000313" key="12">
    <source>
        <dbReference type="EMBL" id="ORJ58574.1"/>
    </source>
</evidence>
<reference evidence="12 13" key="1">
    <citation type="submission" date="2017-03" db="EMBL/GenBank/DDBJ databases">
        <title>Genome sequence of Geothermobacter sp. EPR-M, Deep-Sea Iron Reducer.</title>
        <authorList>
            <person name="Tully B."/>
            <person name="Savalia P."/>
            <person name="Abuyen K."/>
            <person name="Baughan C."/>
            <person name="Romero E."/>
            <person name="Ronkowski C."/>
            <person name="Torres B."/>
            <person name="Tremblay J."/>
            <person name="Trujillo A."/>
            <person name="Tyler M."/>
            <person name="Perez-Rodriguez I."/>
            <person name="Amend J."/>
        </authorList>
    </citation>
    <scope>NUCLEOTIDE SEQUENCE [LARGE SCALE GENOMIC DNA]</scope>
    <source>
        <strain evidence="12 13">EPR-M</strain>
    </source>
</reference>
<evidence type="ECO:0000256" key="2">
    <source>
        <dbReference type="ARBA" id="ARBA00008711"/>
    </source>
</evidence>
<name>A0A1X0Y0F1_9BACT</name>
<dbReference type="Gene3D" id="1.10.10.10">
    <property type="entry name" value="Winged helix-like DNA-binding domain superfamily/Winged helix DNA-binding domain"/>
    <property type="match status" value="1"/>
</dbReference>